<proteinExistence type="inferred from homology"/>
<sequence length="539" mass="56947">MAKILEFDEGARRALERGVNALADAVKVTLGPRGRNVVIDKKFGAPTITNDGVTIAREIELEERYENLGAQLAKEVATKTNDIAGDGTTTATVLAQAMVREGLRNVAAGASPLSLKRGIDRAAKAVSEKLLASAREVADKNEIAHVATNSAQDAKIGELIAEAFDKVGKDGVLTVEESNAMGMELEFTEGMQFDKGYLSAYMVTDPERMETVLEDAYVLLTQGKIASIADFLPLLEKIAQTKKPLLVVAEDVEGEALAVLVTNKIRGTFTSVAVKAPGFGDRRKAMLQDMAILTGGQVVAEEVGLKLEHVGLEVLGSARRIVVTKDATTIVDGAGDAQAIEDRVKEIKLAIEQSDSDWDREKLQERLAKLAGGVCVLRVGAATEVELKEKKHRLEDAISATRAAIEEGIVSGGGVALVHVVKELDDLGLTGDEATGAGVVRRALVEPARWIAENAGLEGYVVTHRIADLPVGHGLNAATGEYGDMISYGVIDPVKVTRSAVQNAASIAGMLLTTEVLVVDKPEEEAPAGGGGHGHGHGH</sequence>
<keyword evidence="13" id="KW-1185">Reference proteome</keyword>
<comment type="similarity">
    <text evidence="3 9 10">Belongs to the chaperonin (HSP60) family.</text>
</comment>
<dbReference type="SUPFAM" id="SSF48592">
    <property type="entry name" value="GroEL equatorial domain-like"/>
    <property type="match status" value="1"/>
</dbReference>
<gene>
    <name evidence="12" type="primary">groL_1</name>
    <name evidence="9" type="synonym">groEL</name>
    <name evidence="9" type="synonym">groL</name>
    <name evidence="12" type="ORF">GCM10009560_28960</name>
</gene>
<dbReference type="EMBL" id="BAAAHQ010000012">
    <property type="protein sequence ID" value="GAA0926798.1"/>
    <property type="molecule type" value="Genomic_DNA"/>
</dbReference>
<dbReference type="SUPFAM" id="SSF54849">
    <property type="entry name" value="GroEL-intermediate domain like"/>
    <property type="match status" value="1"/>
</dbReference>
<dbReference type="InterPro" id="IPR027410">
    <property type="entry name" value="TCP-1-like_intermed_sf"/>
</dbReference>
<dbReference type="NCBIfam" id="NF009488">
    <property type="entry name" value="PRK12850.1"/>
    <property type="match status" value="1"/>
</dbReference>
<organism evidence="12 13">
    <name type="scientific">Nonomuraea longicatena</name>
    <dbReference type="NCBI Taxonomy" id="83682"/>
    <lineage>
        <taxon>Bacteria</taxon>
        <taxon>Bacillati</taxon>
        <taxon>Actinomycetota</taxon>
        <taxon>Actinomycetes</taxon>
        <taxon>Streptosporangiales</taxon>
        <taxon>Streptosporangiaceae</taxon>
        <taxon>Nonomuraea</taxon>
    </lineage>
</organism>
<evidence type="ECO:0000256" key="9">
    <source>
        <dbReference type="HAMAP-Rule" id="MF_00600"/>
    </source>
</evidence>
<evidence type="ECO:0000256" key="6">
    <source>
        <dbReference type="ARBA" id="ARBA00023186"/>
    </source>
</evidence>
<dbReference type="Gene3D" id="3.50.7.10">
    <property type="entry name" value="GroEL"/>
    <property type="match status" value="1"/>
</dbReference>
<dbReference type="InterPro" id="IPR027413">
    <property type="entry name" value="GROEL-like_equatorial_sf"/>
</dbReference>
<name>A0ABN1PEG4_9ACTN</name>
<keyword evidence="9" id="KW-0963">Cytoplasm</keyword>
<dbReference type="Pfam" id="PF00118">
    <property type="entry name" value="Cpn60_TCP1"/>
    <property type="match status" value="1"/>
</dbReference>
<feature type="binding site" evidence="9">
    <location>
        <begin position="86"/>
        <end position="90"/>
    </location>
    <ligand>
        <name>ATP</name>
        <dbReference type="ChEBI" id="CHEBI:30616"/>
    </ligand>
</feature>
<keyword evidence="7 9" id="KW-0413">Isomerase</keyword>
<dbReference type="InterPro" id="IPR001844">
    <property type="entry name" value="Cpn60/GroEL"/>
</dbReference>
<evidence type="ECO:0000256" key="7">
    <source>
        <dbReference type="ARBA" id="ARBA00023235"/>
    </source>
</evidence>
<dbReference type="InterPro" id="IPR027409">
    <property type="entry name" value="GroEL-like_apical_dom_sf"/>
</dbReference>
<dbReference type="NCBIfam" id="TIGR02348">
    <property type="entry name" value="GroEL"/>
    <property type="match status" value="1"/>
</dbReference>
<evidence type="ECO:0000256" key="10">
    <source>
        <dbReference type="RuleBase" id="RU000418"/>
    </source>
</evidence>
<comment type="subunit">
    <text evidence="9 11">Forms a cylinder of 14 subunits composed of two heptameric rings stacked back-to-back. Interacts with the co-chaperonin GroES.</text>
</comment>
<feature type="binding site" evidence="9">
    <location>
        <begin position="476"/>
        <end position="478"/>
    </location>
    <ligand>
        <name>ATP</name>
        <dbReference type="ChEBI" id="CHEBI:30616"/>
    </ligand>
</feature>
<comment type="function">
    <text evidence="9 11">Together with its co-chaperonin GroES, plays an essential role in assisting protein folding. The GroEL-GroES system forms a nano-cage that allows encapsulation of the non-native substrate proteins and provides a physical environment optimized to promote and accelerate protein folding.</text>
</comment>
<dbReference type="NCBIfam" id="NF009487">
    <property type="entry name" value="PRK12849.1"/>
    <property type="match status" value="1"/>
</dbReference>
<evidence type="ECO:0000313" key="13">
    <source>
        <dbReference type="Proteomes" id="UP001501578"/>
    </source>
</evidence>
<accession>A0ABN1PEG4</accession>
<dbReference type="PANTHER" id="PTHR45633">
    <property type="entry name" value="60 KDA HEAT SHOCK PROTEIN, MITOCHONDRIAL"/>
    <property type="match status" value="1"/>
</dbReference>
<keyword evidence="4 9" id="KW-0547">Nucleotide-binding</keyword>
<dbReference type="Gene3D" id="1.10.560.10">
    <property type="entry name" value="GroEL-like equatorial domain"/>
    <property type="match status" value="1"/>
</dbReference>
<evidence type="ECO:0000256" key="8">
    <source>
        <dbReference type="ARBA" id="ARBA00025702"/>
    </source>
</evidence>
<dbReference type="NCBIfam" id="NF009489">
    <property type="entry name" value="PRK12851.1"/>
    <property type="match status" value="1"/>
</dbReference>
<dbReference type="PRINTS" id="PR00298">
    <property type="entry name" value="CHAPERONIN60"/>
</dbReference>
<protein>
    <recommendedName>
        <fullName evidence="9">Chaperonin GroEL</fullName>
        <ecNumber evidence="9">5.6.1.7</ecNumber>
    </recommendedName>
    <alternativeName>
        <fullName evidence="9">60 kDa chaperonin</fullName>
    </alternativeName>
    <alternativeName>
        <fullName evidence="9">Chaperonin-60</fullName>
        <shortName evidence="9">Cpn60</shortName>
    </alternativeName>
</protein>
<evidence type="ECO:0000256" key="4">
    <source>
        <dbReference type="ARBA" id="ARBA00022741"/>
    </source>
</evidence>
<evidence type="ECO:0000256" key="1">
    <source>
        <dbReference type="ARBA" id="ARBA00004191"/>
    </source>
</evidence>
<feature type="binding site" evidence="9">
    <location>
        <begin position="29"/>
        <end position="32"/>
    </location>
    <ligand>
        <name>ATP</name>
        <dbReference type="ChEBI" id="CHEBI:30616"/>
    </ligand>
</feature>
<reference evidence="12 13" key="1">
    <citation type="journal article" date="2019" name="Int. J. Syst. Evol. Microbiol.">
        <title>The Global Catalogue of Microorganisms (GCM) 10K type strain sequencing project: providing services to taxonomists for standard genome sequencing and annotation.</title>
        <authorList>
            <consortium name="The Broad Institute Genomics Platform"/>
            <consortium name="The Broad Institute Genome Sequencing Center for Infectious Disease"/>
            <person name="Wu L."/>
            <person name="Ma J."/>
        </authorList>
    </citation>
    <scope>NUCLEOTIDE SEQUENCE [LARGE SCALE GENOMIC DNA]</scope>
    <source>
        <strain evidence="12 13">JCM 11136</strain>
    </source>
</reference>
<keyword evidence="6 9" id="KW-0143">Chaperone</keyword>
<feature type="binding site" evidence="9">
    <location>
        <position position="492"/>
    </location>
    <ligand>
        <name>ATP</name>
        <dbReference type="ChEBI" id="CHEBI:30616"/>
    </ligand>
</feature>
<evidence type="ECO:0000256" key="3">
    <source>
        <dbReference type="ARBA" id="ARBA00006607"/>
    </source>
</evidence>
<keyword evidence="5 9" id="KW-0067">ATP-binding</keyword>
<dbReference type="Gene3D" id="3.30.260.10">
    <property type="entry name" value="TCP-1-like chaperonin intermediate domain"/>
    <property type="match status" value="1"/>
</dbReference>
<evidence type="ECO:0000256" key="5">
    <source>
        <dbReference type="ARBA" id="ARBA00022840"/>
    </source>
</evidence>
<dbReference type="EC" id="5.6.1.7" evidence="9"/>
<comment type="caution">
    <text evidence="12">The sequence shown here is derived from an EMBL/GenBank/DDBJ whole genome shotgun (WGS) entry which is preliminary data.</text>
</comment>
<dbReference type="Proteomes" id="UP001501578">
    <property type="component" value="Unassembled WGS sequence"/>
</dbReference>
<evidence type="ECO:0000313" key="12">
    <source>
        <dbReference type="EMBL" id="GAA0926798.1"/>
    </source>
</evidence>
<dbReference type="InterPro" id="IPR002423">
    <property type="entry name" value="Cpn60/GroEL/TCP-1"/>
</dbReference>
<feature type="binding site" evidence="9">
    <location>
        <position position="413"/>
    </location>
    <ligand>
        <name>ATP</name>
        <dbReference type="ChEBI" id="CHEBI:30616"/>
    </ligand>
</feature>
<evidence type="ECO:0000256" key="11">
    <source>
        <dbReference type="RuleBase" id="RU000419"/>
    </source>
</evidence>
<dbReference type="NCBIfam" id="NF000592">
    <property type="entry name" value="PRK00013.1"/>
    <property type="match status" value="1"/>
</dbReference>
<evidence type="ECO:0000256" key="2">
    <source>
        <dbReference type="ARBA" id="ARBA00004241"/>
    </source>
</evidence>
<dbReference type="RefSeq" id="WP_343950354.1">
    <property type="nucleotide sequence ID" value="NZ_BAAAHQ010000012.1"/>
</dbReference>
<comment type="caution">
    <text evidence="9">Lacks conserved residue(s) required for the propagation of feature annotation.</text>
</comment>
<dbReference type="PROSITE" id="PS00296">
    <property type="entry name" value="CHAPERONINS_CPN60"/>
    <property type="match status" value="1"/>
</dbReference>
<dbReference type="InterPro" id="IPR018370">
    <property type="entry name" value="Chaperonin_Cpn60_CS"/>
</dbReference>
<dbReference type="CDD" id="cd03344">
    <property type="entry name" value="GroEL"/>
    <property type="match status" value="1"/>
</dbReference>
<dbReference type="SUPFAM" id="SSF52029">
    <property type="entry name" value="GroEL apical domain-like"/>
    <property type="match status" value="1"/>
</dbReference>
<dbReference type="HAMAP" id="MF_00600">
    <property type="entry name" value="CH60"/>
    <property type="match status" value="1"/>
</dbReference>
<comment type="subcellular location">
    <subcellularLocation>
        <location evidence="2">Cell surface</location>
    </subcellularLocation>
    <subcellularLocation>
        <location evidence="9">Cytoplasm</location>
    </subcellularLocation>
    <subcellularLocation>
        <location evidence="8">Secreted</location>
        <location evidence="8">Capsule</location>
    </subcellularLocation>
    <subcellularLocation>
        <location evidence="1">Secreted</location>
        <location evidence="1">Cell wall</location>
    </subcellularLocation>
</comment>